<proteinExistence type="predicted"/>
<feature type="region of interest" description="Disordered" evidence="1">
    <location>
        <begin position="1"/>
        <end position="73"/>
    </location>
</feature>
<comment type="caution">
    <text evidence="2">The sequence shown here is derived from an EMBL/GenBank/DDBJ whole genome shotgun (WGS) entry which is preliminary data.</text>
</comment>
<sequence>MSDLREGSPDNHQHSEAQGGLELVRRGVVPHLAPQDPESHEPHKTQPQRQRPGFLHHQHAAPMPASRDDPVTT</sequence>
<protein>
    <submittedName>
        <fullName evidence="2">Uncharacterized protein</fullName>
    </submittedName>
</protein>
<keyword evidence="3" id="KW-1185">Reference proteome</keyword>
<evidence type="ECO:0000313" key="3">
    <source>
        <dbReference type="Proteomes" id="UP000639643"/>
    </source>
</evidence>
<dbReference type="AlphaFoldDB" id="A0A8H6NNX1"/>
<feature type="compositionally biased region" description="Basic and acidic residues" evidence="1">
    <location>
        <begin position="1"/>
        <end position="15"/>
    </location>
</feature>
<dbReference type="EMBL" id="WIGM01000108">
    <property type="protein sequence ID" value="KAF6839837.1"/>
    <property type="molecule type" value="Genomic_DNA"/>
</dbReference>
<evidence type="ECO:0000256" key="1">
    <source>
        <dbReference type="SAM" id="MobiDB-lite"/>
    </source>
</evidence>
<organism evidence="2 3">
    <name type="scientific">Colletotrichum musicola</name>
    <dbReference type="NCBI Taxonomy" id="2175873"/>
    <lineage>
        <taxon>Eukaryota</taxon>
        <taxon>Fungi</taxon>
        <taxon>Dikarya</taxon>
        <taxon>Ascomycota</taxon>
        <taxon>Pezizomycotina</taxon>
        <taxon>Sordariomycetes</taxon>
        <taxon>Hypocreomycetidae</taxon>
        <taxon>Glomerellales</taxon>
        <taxon>Glomerellaceae</taxon>
        <taxon>Colletotrichum</taxon>
        <taxon>Colletotrichum orchidearum species complex</taxon>
    </lineage>
</organism>
<reference evidence="2" key="1">
    <citation type="journal article" date="2020" name="Phytopathology">
        <title>Genome Sequence Resources of Colletotrichum truncatum, C. plurivorum, C. musicola, and C. sojae: Four Species Pathogenic to Soybean (Glycine max).</title>
        <authorList>
            <person name="Rogerio F."/>
            <person name="Boufleur T.R."/>
            <person name="Ciampi-Guillardi M."/>
            <person name="Sukno S.A."/>
            <person name="Thon M.R."/>
            <person name="Massola Junior N.S."/>
            <person name="Baroncelli R."/>
        </authorList>
    </citation>
    <scope>NUCLEOTIDE SEQUENCE</scope>
    <source>
        <strain evidence="2">LFN0074</strain>
    </source>
</reference>
<name>A0A8H6NNX1_9PEZI</name>
<dbReference type="Proteomes" id="UP000639643">
    <property type="component" value="Unassembled WGS sequence"/>
</dbReference>
<evidence type="ECO:0000313" key="2">
    <source>
        <dbReference type="EMBL" id="KAF6839837.1"/>
    </source>
</evidence>
<accession>A0A8H6NNX1</accession>
<gene>
    <name evidence="2" type="ORF">CMUS01_04126</name>
</gene>